<gene>
    <name evidence="7" type="ORF">Tci_021508</name>
</gene>
<dbReference type="InterPro" id="IPR013103">
    <property type="entry name" value="RVT_2"/>
</dbReference>
<dbReference type="Gene3D" id="4.10.60.10">
    <property type="entry name" value="Zinc finger, CCHC-type"/>
    <property type="match status" value="1"/>
</dbReference>
<dbReference type="Pfam" id="PF07727">
    <property type="entry name" value="RVT_2"/>
    <property type="match status" value="1"/>
</dbReference>
<evidence type="ECO:0000256" key="2">
    <source>
        <dbReference type="ARBA" id="ARBA00022801"/>
    </source>
</evidence>
<dbReference type="SMART" id="SM00343">
    <property type="entry name" value="ZnF_C2HC"/>
    <property type="match status" value="2"/>
</dbReference>
<sequence length="971" mass="109062">MSIEDTNQPPTPPIAPPETPQMVSSIKLPILKKGEYILYTMKMEQYLAHIDYALWEVILNGNGEVQMTKDEASNEVEKAPAALTNLMLLIVLLLLHAIVLRHKVAMLFIRVKQFYKKTGRKLEFNGKELVGFDKTKVECFNCHRRGHFAKDCRIAKNPKNRGRDARNAGYRGRDNGKRPAREEDEKALVVQDGIEEEVTKIGFDNRSSDEGNSLAKDRFKKGKGFHAVPPPLTGNYMPPKPGISFAGLDDSIYKFKISEKVTSLTKGEKDAPKTSTTFVETPKKVRPSAPLIQDWDTSSDNDSVFRPKHIPAKIDFVKAGESVKPVKSVKHVKLVKHVKPVKTTEKSKNFSSSPKVDRKDWNGKMTQKLALDFGFTLKACFVCGSISHLIKDSHSRSNSTERVNTVGSKAVSAVKGNEGHPHQALKNKGIVDIGCSRHMTGNKAYLANYQEINDGGFVAFGSSGGKITSKASIDESNLWHMRPRHVNFKTMNKLVKGNLVRGFPLTIFENDHTCVASQKGKQHKATYKAKLVSSISQPLQMLHMHLFGLTSAEAVTTSCYVFNKALVTKPHNKTPYELLNDRSPRIDFMRPIGYPVTIFNTLDPLGKFKGKEVSDQHHIMLPLWSSISSTYKSSDDKAEDDKPKNNTGSKTVVKLVNKEDQAYRYELDRLMSQEKEASDTADSLRTEFKQECMDQRGAAKAGSTNSFNIICKPVNAASTSRTFSSGEPSFTHPGAFIPNDTFTSLIQSVGAEVDFNNMESSTIMEPKKVAQALDDKSWVEAMQDELLQFSLQKKDERGTVVWNKARLVAQGHIQEEGIDYDEVFAPIARIEVIRIFVAFASFMGFIVYQMDVKSAFLYDTIEEEVYVSQPPGFIVCVDDIIFGSTKKSLSDEFEALKHKRFLMSSMRELTFFLGLQVTPKLSHLYAVKWTFRYLKGQPKLGLWRLISWQCKKQTIVTTFTTEAEYVAMKDL</sequence>
<dbReference type="Pfam" id="PF13976">
    <property type="entry name" value="gag_pre-integrs"/>
    <property type="match status" value="1"/>
</dbReference>
<dbReference type="PROSITE" id="PS50158">
    <property type="entry name" value="ZF_CCHC"/>
    <property type="match status" value="1"/>
</dbReference>
<evidence type="ECO:0000259" key="6">
    <source>
        <dbReference type="PROSITE" id="PS50158"/>
    </source>
</evidence>
<dbReference type="EMBL" id="BKCJ010002578">
    <property type="protein sequence ID" value="GEU49530.1"/>
    <property type="molecule type" value="Genomic_DNA"/>
</dbReference>
<dbReference type="GO" id="GO:0003676">
    <property type="term" value="F:nucleic acid binding"/>
    <property type="evidence" value="ECO:0007669"/>
    <property type="project" value="InterPro"/>
</dbReference>
<feature type="compositionally biased region" description="Pro residues" evidence="4">
    <location>
        <begin position="9"/>
        <end position="19"/>
    </location>
</feature>
<dbReference type="SUPFAM" id="SSF57756">
    <property type="entry name" value="Retrovirus zinc finger-like domains"/>
    <property type="match status" value="1"/>
</dbReference>
<keyword evidence="3" id="KW-0863">Zinc-finger</keyword>
<evidence type="ECO:0000256" key="1">
    <source>
        <dbReference type="ARBA" id="ARBA00022723"/>
    </source>
</evidence>
<comment type="caution">
    <text evidence="7">The sequence shown here is derived from an EMBL/GenBank/DDBJ whole genome shotgun (WGS) entry which is preliminary data.</text>
</comment>
<feature type="compositionally biased region" description="Basic and acidic residues" evidence="4">
    <location>
        <begin position="161"/>
        <end position="186"/>
    </location>
</feature>
<dbReference type="GO" id="GO:0008270">
    <property type="term" value="F:zinc ion binding"/>
    <property type="evidence" value="ECO:0007669"/>
    <property type="project" value="UniProtKB-KW"/>
</dbReference>
<dbReference type="PANTHER" id="PTHR42648">
    <property type="entry name" value="TRANSPOSASE, PUTATIVE-RELATED"/>
    <property type="match status" value="1"/>
</dbReference>
<protein>
    <submittedName>
        <fullName evidence="7">Retrovirus-related Pol polyprotein from transposon TNT 1-94</fullName>
    </submittedName>
</protein>
<reference evidence="7" key="1">
    <citation type="journal article" date="2019" name="Sci. Rep.">
        <title>Draft genome of Tanacetum cinerariifolium, the natural source of mosquito coil.</title>
        <authorList>
            <person name="Yamashiro T."/>
            <person name="Shiraishi A."/>
            <person name="Satake H."/>
            <person name="Nakayama K."/>
        </authorList>
    </citation>
    <scope>NUCLEOTIDE SEQUENCE</scope>
</reference>
<dbReference type="InterPro" id="IPR036875">
    <property type="entry name" value="Znf_CCHC_sf"/>
</dbReference>
<organism evidence="7">
    <name type="scientific">Tanacetum cinerariifolium</name>
    <name type="common">Dalmatian daisy</name>
    <name type="synonym">Chrysanthemum cinerariifolium</name>
    <dbReference type="NCBI Taxonomy" id="118510"/>
    <lineage>
        <taxon>Eukaryota</taxon>
        <taxon>Viridiplantae</taxon>
        <taxon>Streptophyta</taxon>
        <taxon>Embryophyta</taxon>
        <taxon>Tracheophyta</taxon>
        <taxon>Spermatophyta</taxon>
        <taxon>Magnoliopsida</taxon>
        <taxon>eudicotyledons</taxon>
        <taxon>Gunneridae</taxon>
        <taxon>Pentapetalae</taxon>
        <taxon>asterids</taxon>
        <taxon>campanulids</taxon>
        <taxon>Asterales</taxon>
        <taxon>Asteraceae</taxon>
        <taxon>Asteroideae</taxon>
        <taxon>Anthemideae</taxon>
        <taxon>Anthemidinae</taxon>
        <taxon>Tanacetum</taxon>
    </lineage>
</organism>
<keyword evidence="5" id="KW-0472">Membrane</keyword>
<keyword evidence="5" id="KW-1133">Transmembrane helix</keyword>
<keyword evidence="5" id="KW-0812">Transmembrane</keyword>
<dbReference type="PANTHER" id="PTHR42648:SF32">
    <property type="entry name" value="RIBONUCLEASE H-LIKE DOMAIN, GAG-PRE-INTEGRASE DOMAIN PROTEIN-RELATED"/>
    <property type="match status" value="1"/>
</dbReference>
<accession>A0A6L2KL90</accession>
<dbReference type="InterPro" id="IPR039537">
    <property type="entry name" value="Retrotran_Ty1/copia-like"/>
</dbReference>
<feature type="transmembrane region" description="Helical" evidence="5">
    <location>
        <begin position="79"/>
        <end position="100"/>
    </location>
</feature>
<dbReference type="GO" id="GO:0016787">
    <property type="term" value="F:hydrolase activity"/>
    <property type="evidence" value="ECO:0007669"/>
    <property type="project" value="UniProtKB-KW"/>
</dbReference>
<feature type="domain" description="CCHC-type" evidence="6">
    <location>
        <begin position="139"/>
        <end position="153"/>
    </location>
</feature>
<keyword evidence="2" id="KW-0378">Hydrolase</keyword>
<name>A0A6L2KL90_TANCI</name>
<evidence type="ECO:0000256" key="3">
    <source>
        <dbReference type="PROSITE-ProRule" id="PRU00047"/>
    </source>
</evidence>
<feature type="region of interest" description="Disordered" evidence="4">
    <location>
        <begin position="157"/>
        <end position="186"/>
    </location>
</feature>
<keyword evidence="1" id="KW-0479">Metal-binding</keyword>
<evidence type="ECO:0000256" key="5">
    <source>
        <dbReference type="SAM" id="Phobius"/>
    </source>
</evidence>
<evidence type="ECO:0000256" key="4">
    <source>
        <dbReference type="SAM" id="MobiDB-lite"/>
    </source>
</evidence>
<dbReference type="AlphaFoldDB" id="A0A6L2KL90"/>
<evidence type="ECO:0000313" key="7">
    <source>
        <dbReference type="EMBL" id="GEU49530.1"/>
    </source>
</evidence>
<dbReference type="InterPro" id="IPR025724">
    <property type="entry name" value="GAG-pre-integrase_dom"/>
</dbReference>
<proteinExistence type="predicted"/>
<feature type="region of interest" description="Disordered" evidence="4">
    <location>
        <begin position="1"/>
        <end position="20"/>
    </location>
</feature>
<dbReference type="Pfam" id="PF00098">
    <property type="entry name" value="zf-CCHC"/>
    <property type="match status" value="1"/>
</dbReference>
<keyword evidence="3" id="KW-0862">Zinc</keyword>
<dbReference type="InterPro" id="IPR001878">
    <property type="entry name" value="Znf_CCHC"/>
</dbReference>